<dbReference type="SUPFAM" id="SSF54427">
    <property type="entry name" value="NTF2-like"/>
    <property type="match status" value="1"/>
</dbReference>
<dbReference type="RefSeq" id="WP_045538260.1">
    <property type="nucleotide sequence ID" value="NZ_BAAARB010000011.1"/>
</dbReference>
<keyword evidence="1" id="KW-0472">Membrane</keyword>
<comment type="caution">
    <text evidence="2">The sequence shown here is derived from an EMBL/GenBank/DDBJ whole genome shotgun (WGS) entry which is preliminary data.</text>
</comment>
<proteinExistence type="predicted"/>
<name>A0ABN3HK19_9ACTN</name>
<dbReference type="Gene3D" id="3.10.450.50">
    <property type="match status" value="1"/>
</dbReference>
<keyword evidence="3" id="KW-1185">Reference proteome</keyword>
<organism evidence="2 3">
    <name type="scientific">Gordonia cholesterolivorans</name>
    <dbReference type="NCBI Taxonomy" id="559625"/>
    <lineage>
        <taxon>Bacteria</taxon>
        <taxon>Bacillati</taxon>
        <taxon>Actinomycetota</taxon>
        <taxon>Actinomycetes</taxon>
        <taxon>Mycobacteriales</taxon>
        <taxon>Gordoniaceae</taxon>
        <taxon>Gordonia</taxon>
    </lineage>
</organism>
<dbReference type="InterPro" id="IPR032710">
    <property type="entry name" value="NTF2-like_dom_sf"/>
</dbReference>
<protein>
    <recommendedName>
        <fullName evidence="4">DUF4878 domain-containing protein</fullName>
    </recommendedName>
</protein>
<evidence type="ECO:0000256" key="1">
    <source>
        <dbReference type="SAM" id="Phobius"/>
    </source>
</evidence>
<evidence type="ECO:0000313" key="2">
    <source>
        <dbReference type="EMBL" id="GAA2382164.1"/>
    </source>
</evidence>
<evidence type="ECO:0000313" key="3">
    <source>
        <dbReference type="Proteomes" id="UP001501170"/>
    </source>
</evidence>
<accession>A0ABN3HK19</accession>
<gene>
    <name evidence="2" type="ORF">GCM10009855_22900</name>
</gene>
<feature type="transmembrane region" description="Helical" evidence="1">
    <location>
        <begin position="22"/>
        <end position="46"/>
    </location>
</feature>
<sequence length="160" mass="17757">MNEDQPASHDLPEDDQPRSWKAALPMILAGALVVVLLAWVLIAALVNPPEERLSDSAQVQHTVNDMYSAMGTLNYDQYVGSFCQADVDAADFPKSVQFAEQNRAENEAKGKIVVPNMDVEVTGDSATVKAHWNRENTADDEQTTSLRLIRENGEWKVCNR</sequence>
<reference evidence="2 3" key="1">
    <citation type="journal article" date="2019" name="Int. J. Syst. Evol. Microbiol.">
        <title>The Global Catalogue of Microorganisms (GCM) 10K type strain sequencing project: providing services to taxonomists for standard genome sequencing and annotation.</title>
        <authorList>
            <consortium name="The Broad Institute Genomics Platform"/>
            <consortium name="The Broad Institute Genome Sequencing Center for Infectious Disease"/>
            <person name="Wu L."/>
            <person name="Ma J."/>
        </authorList>
    </citation>
    <scope>NUCLEOTIDE SEQUENCE [LARGE SCALE GENOMIC DNA]</scope>
    <source>
        <strain evidence="2 3">JCM 16227</strain>
    </source>
</reference>
<dbReference type="Proteomes" id="UP001501170">
    <property type="component" value="Unassembled WGS sequence"/>
</dbReference>
<keyword evidence="1" id="KW-1133">Transmembrane helix</keyword>
<keyword evidence="1" id="KW-0812">Transmembrane</keyword>
<dbReference type="EMBL" id="BAAARB010000011">
    <property type="protein sequence ID" value="GAA2382164.1"/>
    <property type="molecule type" value="Genomic_DNA"/>
</dbReference>
<evidence type="ECO:0008006" key="4">
    <source>
        <dbReference type="Google" id="ProtNLM"/>
    </source>
</evidence>